<feature type="compositionally biased region" description="Basic and acidic residues" evidence="6">
    <location>
        <begin position="102"/>
        <end position="115"/>
    </location>
</feature>
<keyword evidence="9" id="KW-1185">Reference proteome</keyword>
<organism evidence="8 9">
    <name type="scientific">Cannabis sativa</name>
    <name type="common">Hemp</name>
    <name type="synonym">Marijuana</name>
    <dbReference type="NCBI Taxonomy" id="3483"/>
    <lineage>
        <taxon>Eukaryota</taxon>
        <taxon>Viridiplantae</taxon>
        <taxon>Streptophyta</taxon>
        <taxon>Embryophyta</taxon>
        <taxon>Tracheophyta</taxon>
        <taxon>Spermatophyta</taxon>
        <taxon>Magnoliopsida</taxon>
        <taxon>eudicotyledons</taxon>
        <taxon>Gunneridae</taxon>
        <taxon>Pentapetalae</taxon>
        <taxon>rosids</taxon>
        <taxon>fabids</taxon>
        <taxon>Rosales</taxon>
        <taxon>Cannabaceae</taxon>
        <taxon>Cannabis</taxon>
    </lineage>
</organism>
<proteinExistence type="inferred from homology"/>
<comment type="similarity">
    <text evidence="5">Belongs to the HIPP family.</text>
</comment>
<reference evidence="8 9" key="1">
    <citation type="journal article" date="2020" name="bioRxiv">
        <title>Sequence and annotation of 42 cannabis genomes reveals extensive copy number variation in cannabinoid synthesis and pathogen resistance genes.</title>
        <authorList>
            <person name="Mckernan K.J."/>
            <person name="Helbert Y."/>
            <person name="Kane L.T."/>
            <person name="Ebling H."/>
            <person name="Zhang L."/>
            <person name="Liu B."/>
            <person name="Eaton Z."/>
            <person name="Mclaughlin S."/>
            <person name="Kingan S."/>
            <person name="Baybayan P."/>
            <person name="Concepcion G."/>
            <person name="Jordan M."/>
            <person name="Riva A."/>
            <person name="Barbazuk W."/>
            <person name="Harkins T."/>
        </authorList>
    </citation>
    <scope>NUCLEOTIDE SEQUENCE [LARGE SCALE GENOMIC DNA]</scope>
    <source>
        <strain evidence="9">cv. Jamaican Lion 4</strain>
        <tissue evidence="8">Leaf</tissue>
    </source>
</reference>
<dbReference type="CDD" id="cd00371">
    <property type="entry name" value="HMA"/>
    <property type="match status" value="1"/>
</dbReference>
<keyword evidence="3" id="KW-0449">Lipoprotein</keyword>
<accession>A0A7J6F2Z6</accession>
<evidence type="ECO:0000256" key="5">
    <source>
        <dbReference type="ARBA" id="ARBA00024045"/>
    </source>
</evidence>
<dbReference type="PANTHER" id="PTHR45868">
    <property type="entry name" value="HEAVY METAL-ASSOCIATED ISOPRENYLATED PLANT PROTEIN 33-RELATED"/>
    <property type="match status" value="1"/>
</dbReference>
<feature type="compositionally biased region" description="Gly residues" evidence="6">
    <location>
        <begin position="181"/>
        <end position="190"/>
    </location>
</feature>
<dbReference type="Gene3D" id="3.30.70.100">
    <property type="match status" value="1"/>
</dbReference>
<sequence>MASISAQEASESLKYKTWDLKVSIHCEGCKRKVKKTLQKIDGVYTTIIDSQQQRVTVTGNVDVQILIKKLVKTGKRAEVWISSEKEKEKVSGKIMVMKKNKKMNEGKEKDPESLKNKAVNPSNKTEVNATENAAKNESEKKQSQVSAIKGKSPEESPSGEESGAGEKKGQNKVSVVEEGEVNGGSGGGGLSKKKKKRGQKGNYNENGNVNGGASTSNNTPACRGSQSTSQANHSLRYTYPYGYGPVPAYYSTMHYPSKTPSSSSSPYTCANTHQEMMYGSFEIFSDENVNGTYWALDKYFE</sequence>
<evidence type="ECO:0000259" key="7">
    <source>
        <dbReference type="PROSITE" id="PS50846"/>
    </source>
</evidence>
<gene>
    <name evidence="8" type="ORF">G4B88_018287</name>
</gene>
<evidence type="ECO:0000256" key="3">
    <source>
        <dbReference type="ARBA" id="ARBA00023288"/>
    </source>
</evidence>
<evidence type="ECO:0000313" key="9">
    <source>
        <dbReference type="Proteomes" id="UP000583929"/>
    </source>
</evidence>
<feature type="compositionally biased region" description="Polar residues" evidence="6">
    <location>
        <begin position="119"/>
        <end position="133"/>
    </location>
</feature>
<keyword evidence="2" id="KW-0479">Metal-binding</keyword>
<feature type="compositionally biased region" description="Low complexity" evidence="6">
    <location>
        <begin position="200"/>
        <end position="212"/>
    </location>
</feature>
<evidence type="ECO:0000313" key="8">
    <source>
        <dbReference type="EMBL" id="KAF4365107.1"/>
    </source>
</evidence>
<dbReference type="InterPro" id="IPR036163">
    <property type="entry name" value="HMA_dom_sf"/>
</dbReference>
<feature type="domain" description="HMA" evidence="7">
    <location>
        <begin position="15"/>
        <end position="78"/>
    </location>
</feature>
<evidence type="ECO:0000256" key="4">
    <source>
        <dbReference type="ARBA" id="ARBA00023289"/>
    </source>
</evidence>
<dbReference type="PANTHER" id="PTHR45868:SF86">
    <property type="entry name" value="HMA DOMAIN-CONTAINING PROTEIN"/>
    <property type="match status" value="1"/>
</dbReference>
<evidence type="ECO:0000256" key="1">
    <source>
        <dbReference type="ARBA" id="ARBA00022481"/>
    </source>
</evidence>
<dbReference type="FunFam" id="3.30.70.100:FF:000008">
    <property type="entry name" value="Copper transport protein ATOX1"/>
    <property type="match status" value="1"/>
</dbReference>
<comment type="caution">
    <text evidence="8">The sequence shown here is derived from an EMBL/GenBank/DDBJ whole genome shotgun (WGS) entry which is preliminary data.</text>
</comment>
<dbReference type="AlphaFoldDB" id="A0A7J6F2Z6"/>
<keyword evidence="4" id="KW-0636">Prenylation</keyword>
<evidence type="ECO:0000256" key="6">
    <source>
        <dbReference type="SAM" id="MobiDB-lite"/>
    </source>
</evidence>
<evidence type="ECO:0000256" key="2">
    <source>
        <dbReference type="ARBA" id="ARBA00022723"/>
    </source>
</evidence>
<feature type="compositionally biased region" description="Polar residues" evidence="6">
    <location>
        <begin position="213"/>
        <end position="230"/>
    </location>
</feature>
<dbReference type="EMBL" id="JAATIQ010000277">
    <property type="protein sequence ID" value="KAF4365107.1"/>
    <property type="molecule type" value="Genomic_DNA"/>
</dbReference>
<name>A0A7J6F2Z6_CANSA</name>
<dbReference type="InterPro" id="IPR006121">
    <property type="entry name" value="HMA_dom"/>
</dbReference>
<dbReference type="Proteomes" id="UP000583929">
    <property type="component" value="Unassembled WGS sequence"/>
</dbReference>
<dbReference type="SUPFAM" id="SSF55008">
    <property type="entry name" value="HMA, heavy metal-associated domain"/>
    <property type="match status" value="1"/>
</dbReference>
<dbReference type="Pfam" id="PF00403">
    <property type="entry name" value="HMA"/>
    <property type="match status" value="1"/>
</dbReference>
<protein>
    <recommendedName>
        <fullName evidence="7">HMA domain-containing protein</fullName>
    </recommendedName>
</protein>
<dbReference type="PROSITE" id="PS50846">
    <property type="entry name" value="HMA_2"/>
    <property type="match status" value="1"/>
</dbReference>
<feature type="region of interest" description="Disordered" evidence="6">
    <location>
        <begin position="92"/>
        <end position="230"/>
    </location>
</feature>
<dbReference type="GO" id="GO:0046872">
    <property type="term" value="F:metal ion binding"/>
    <property type="evidence" value="ECO:0007669"/>
    <property type="project" value="UniProtKB-KW"/>
</dbReference>
<keyword evidence="1" id="KW-0488">Methylation</keyword>